<accession>A0A4Y4BDE2</accession>
<reference evidence="3 4" key="1">
    <citation type="submission" date="2019-06" db="EMBL/GenBank/DDBJ databases">
        <title>Whole genome shotgun sequence of Microbacterium liquefaciens NBRC 15037.</title>
        <authorList>
            <person name="Hosoyama A."/>
            <person name="Uohara A."/>
            <person name="Ohji S."/>
            <person name="Ichikawa N."/>
        </authorList>
    </citation>
    <scope>NUCLEOTIDE SEQUENCE [LARGE SCALE GENOMIC DNA]</scope>
    <source>
        <strain evidence="3 4">NBRC 15037</strain>
    </source>
</reference>
<evidence type="ECO:0000259" key="2">
    <source>
        <dbReference type="Pfam" id="PF01068"/>
    </source>
</evidence>
<dbReference type="AlphaFoldDB" id="A0A4Y4BDE2"/>
<sequence>MARERPASYVAFDVLAIADRDARGLRLDDRRALLQELALSWSPPLNLSPVTRDVAEAAQWFEALTASGIEGLVVKGGAQPYVGGDRTWIKVKQRYTLDVVCAAVTGARERPQELVVGLPVDGALRIVGRSSPLSAAASRALGHLLRKPEGPHPWPAGVKPGAVDRFNRSGRERV</sequence>
<organism evidence="3 4">
    <name type="scientific">Microbacterium maritypicum</name>
    <name type="common">Microbacterium liquefaciens</name>
    <dbReference type="NCBI Taxonomy" id="33918"/>
    <lineage>
        <taxon>Bacteria</taxon>
        <taxon>Bacillati</taxon>
        <taxon>Actinomycetota</taxon>
        <taxon>Actinomycetes</taxon>
        <taxon>Micrococcales</taxon>
        <taxon>Microbacteriaceae</taxon>
        <taxon>Microbacterium</taxon>
    </lineage>
</organism>
<dbReference type="EMBL" id="BJNQ01000051">
    <property type="protein sequence ID" value="GEC77114.1"/>
    <property type="molecule type" value="Genomic_DNA"/>
</dbReference>
<evidence type="ECO:0000313" key="3">
    <source>
        <dbReference type="EMBL" id="GEC77114.1"/>
    </source>
</evidence>
<comment type="caution">
    <text evidence="3">The sequence shown here is derived from an EMBL/GenBank/DDBJ whole genome shotgun (WGS) entry which is preliminary data.</text>
</comment>
<dbReference type="GO" id="GO:0003910">
    <property type="term" value="F:DNA ligase (ATP) activity"/>
    <property type="evidence" value="ECO:0007669"/>
    <property type="project" value="InterPro"/>
</dbReference>
<dbReference type="SUPFAM" id="SSF56091">
    <property type="entry name" value="DNA ligase/mRNA capping enzyme, catalytic domain"/>
    <property type="match status" value="1"/>
</dbReference>
<proteinExistence type="predicted"/>
<feature type="domain" description="ATP-dependent DNA ligase family profile" evidence="2">
    <location>
        <begin position="2"/>
        <end position="92"/>
    </location>
</feature>
<dbReference type="GO" id="GO:0005524">
    <property type="term" value="F:ATP binding"/>
    <property type="evidence" value="ECO:0007669"/>
    <property type="project" value="InterPro"/>
</dbReference>
<dbReference type="Pfam" id="PF01068">
    <property type="entry name" value="DNA_ligase_A_M"/>
    <property type="match status" value="1"/>
</dbReference>
<dbReference type="GO" id="GO:0006281">
    <property type="term" value="P:DNA repair"/>
    <property type="evidence" value="ECO:0007669"/>
    <property type="project" value="InterPro"/>
</dbReference>
<feature type="region of interest" description="Disordered" evidence="1">
    <location>
        <begin position="147"/>
        <end position="174"/>
    </location>
</feature>
<feature type="compositionally biased region" description="Basic and acidic residues" evidence="1">
    <location>
        <begin position="165"/>
        <end position="174"/>
    </location>
</feature>
<dbReference type="Gene3D" id="3.30.470.30">
    <property type="entry name" value="DNA ligase/mRNA capping enzyme"/>
    <property type="match status" value="1"/>
</dbReference>
<evidence type="ECO:0000256" key="1">
    <source>
        <dbReference type="SAM" id="MobiDB-lite"/>
    </source>
</evidence>
<protein>
    <recommendedName>
        <fullName evidence="2">ATP-dependent DNA ligase family profile domain-containing protein</fullName>
    </recommendedName>
</protein>
<dbReference type="RefSeq" id="WP_268244478.1">
    <property type="nucleotide sequence ID" value="NZ_BJNQ01000051.1"/>
</dbReference>
<name>A0A4Y4BDE2_MICMQ</name>
<dbReference type="GO" id="GO:0006310">
    <property type="term" value="P:DNA recombination"/>
    <property type="evidence" value="ECO:0007669"/>
    <property type="project" value="InterPro"/>
</dbReference>
<gene>
    <name evidence="3" type="ORF">MLI01_32590</name>
</gene>
<dbReference type="InterPro" id="IPR012310">
    <property type="entry name" value="DNA_ligase_ATP-dep_cent"/>
</dbReference>
<evidence type="ECO:0000313" key="4">
    <source>
        <dbReference type="Proteomes" id="UP000317410"/>
    </source>
</evidence>
<dbReference type="Proteomes" id="UP000317410">
    <property type="component" value="Unassembled WGS sequence"/>
</dbReference>